<accession>A0AAN9BBB9</accession>
<dbReference type="Pfam" id="PF01562">
    <property type="entry name" value="Pep_M12B_propep"/>
    <property type="match status" value="1"/>
</dbReference>
<evidence type="ECO:0000259" key="3">
    <source>
        <dbReference type="Pfam" id="PF01562"/>
    </source>
</evidence>
<dbReference type="Proteomes" id="UP001374579">
    <property type="component" value="Unassembled WGS sequence"/>
</dbReference>
<keyword evidence="2" id="KW-0732">Signal</keyword>
<keyword evidence="5" id="KW-1185">Reference proteome</keyword>
<feature type="chain" id="PRO_5042880239" description="Peptidase M12B propeptide domain-containing protein" evidence="2">
    <location>
        <begin position="25"/>
        <end position="165"/>
    </location>
</feature>
<gene>
    <name evidence="4" type="ORF">V1264_020247</name>
</gene>
<evidence type="ECO:0000256" key="1">
    <source>
        <dbReference type="ARBA" id="ARBA00023157"/>
    </source>
</evidence>
<evidence type="ECO:0000256" key="2">
    <source>
        <dbReference type="SAM" id="SignalP"/>
    </source>
</evidence>
<feature type="signal peptide" evidence="2">
    <location>
        <begin position="1"/>
        <end position="24"/>
    </location>
</feature>
<evidence type="ECO:0000313" key="4">
    <source>
        <dbReference type="EMBL" id="KAK7101946.1"/>
    </source>
</evidence>
<dbReference type="AlphaFoldDB" id="A0AAN9BBB9"/>
<proteinExistence type="predicted"/>
<organism evidence="4 5">
    <name type="scientific">Littorina saxatilis</name>
    <dbReference type="NCBI Taxonomy" id="31220"/>
    <lineage>
        <taxon>Eukaryota</taxon>
        <taxon>Metazoa</taxon>
        <taxon>Spiralia</taxon>
        <taxon>Lophotrochozoa</taxon>
        <taxon>Mollusca</taxon>
        <taxon>Gastropoda</taxon>
        <taxon>Caenogastropoda</taxon>
        <taxon>Littorinimorpha</taxon>
        <taxon>Littorinoidea</taxon>
        <taxon>Littorinidae</taxon>
        <taxon>Littorina</taxon>
    </lineage>
</organism>
<sequence length="165" mass="18605">MRTVPMTLGLLCLCHLFLMPVLLAQRATPHNVQDGVDKYDVFYPYASAFESQSLQDHQNHRQRRGARHARAARTMLVDDEAENIEDSREGEVSYNLAAPLLFEDDLLLHMIPAKDFISPGFVIQRVSGNSTWLEEIDHLECFYSGYVEGEEDSVVSIAVCDGMVS</sequence>
<keyword evidence="1" id="KW-1015">Disulfide bond</keyword>
<name>A0AAN9BBB9_9CAEN</name>
<reference evidence="4 5" key="1">
    <citation type="submission" date="2024-02" db="EMBL/GenBank/DDBJ databases">
        <title>Chromosome-scale genome assembly of the rough periwinkle Littorina saxatilis.</title>
        <authorList>
            <person name="De Jode A."/>
            <person name="Faria R."/>
            <person name="Formenti G."/>
            <person name="Sims Y."/>
            <person name="Smith T.P."/>
            <person name="Tracey A."/>
            <person name="Wood J.M.D."/>
            <person name="Zagrodzka Z.B."/>
            <person name="Johannesson K."/>
            <person name="Butlin R.K."/>
            <person name="Leder E.H."/>
        </authorList>
    </citation>
    <scope>NUCLEOTIDE SEQUENCE [LARGE SCALE GENOMIC DNA]</scope>
    <source>
        <strain evidence="4">Snail1</strain>
        <tissue evidence="4">Muscle</tissue>
    </source>
</reference>
<feature type="domain" description="Peptidase M12B propeptide" evidence="3">
    <location>
        <begin position="54"/>
        <end position="148"/>
    </location>
</feature>
<evidence type="ECO:0000313" key="5">
    <source>
        <dbReference type="Proteomes" id="UP001374579"/>
    </source>
</evidence>
<dbReference type="EMBL" id="JBAMIC010000010">
    <property type="protein sequence ID" value="KAK7101946.1"/>
    <property type="molecule type" value="Genomic_DNA"/>
</dbReference>
<protein>
    <recommendedName>
        <fullName evidence="3">Peptidase M12B propeptide domain-containing protein</fullName>
    </recommendedName>
</protein>
<dbReference type="InterPro" id="IPR002870">
    <property type="entry name" value="Peptidase_M12B_N"/>
</dbReference>
<comment type="caution">
    <text evidence="4">The sequence shown here is derived from an EMBL/GenBank/DDBJ whole genome shotgun (WGS) entry which is preliminary data.</text>
</comment>